<evidence type="ECO:0000313" key="3">
    <source>
        <dbReference type="EMBL" id="NGN39732.1"/>
    </source>
</evidence>
<keyword evidence="2" id="KW-0732">Signal</keyword>
<evidence type="ECO:0000313" key="4">
    <source>
        <dbReference type="Proteomes" id="UP000481252"/>
    </source>
</evidence>
<feature type="chain" id="PRO_5028925180" description="DUF680 domain-containing protein" evidence="2">
    <location>
        <begin position="21"/>
        <end position="99"/>
    </location>
</feature>
<feature type="region of interest" description="Disordered" evidence="1">
    <location>
        <begin position="40"/>
        <end position="62"/>
    </location>
</feature>
<dbReference type="AlphaFoldDB" id="A0A7C9V9K3"/>
<comment type="caution">
    <text evidence="3">The sequence shown here is derived from an EMBL/GenBank/DDBJ whole genome shotgun (WGS) entry which is preliminary data.</text>
</comment>
<reference evidence="3 4" key="1">
    <citation type="submission" date="2020-02" db="EMBL/GenBank/DDBJ databases">
        <title>Genome sequence of the type strain CGMCC 1.15528 of Mesorhizobium zhangyense.</title>
        <authorList>
            <person name="Gao J."/>
            <person name="Sun J."/>
        </authorList>
    </citation>
    <scope>NUCLEOTIDE SEQUENCE [LARGE SCALE GENOMIC DNA]</scope>
    <source>
        <strain evidence="3 4">CGMCC 1.15528</strain>
    </source>
</reference>
<gene>
    <name evidence="3" type="ORF">G6N74_01505</name>
</gene>
<evidence type="ECO:0000256" key="1">
    <source>
        <dbReference type="SAM" id="MobiDB-lite"/>
    </source>
</evidence>
<proteinExistence type="predicted"/>
<organism evidence="3 4">
    <name type="scientific">Mesorhizobium zhangyense</name>
    <dbReference type="NCBI Taxonomy" id="1776730"/>
    <lineage>
        <taxon>Bacteria</taxon>
        <taxon>Pseudomonadati</taxon>
        <taxon>Pseudomonadota</taxon>
        <taxon>Alphaproteobacteria</taxon>
        <taxon>Hyphomicrobiales</taxon>
        <taxon>Phyllobacteriaceae</taxon>
        <taxon>Mesorhizobium</taxon>
    </lineage>
</organism>
<accession>A0A7C9V9K3</accession>
<dbReference type="EMBL" id="JAAKZG010000001">
    <property type="protein sequence ID" value="NGN39732.1"/>
    <property type="molecule type" value="Genomic_DNA"/>
</dbReference>
<dbReference type="RefSeq" id="WP_165113518.1">
    <property type="nucleotide sequence ID" value="NZ_JAAKZG010000001.1"/>
</dbReference>
<keyword evidence="4" id="KW-1185">Reference proteome</keyword>
<evidence type="ECO:0008006" key="5">
    <source>
        <dbReference type="Google" id="ProtNLM"/>
    </source>
</evidence>
<dbReference type="Proteomes" id="UP000481252">
    <property type="component" value="Unassembled WGS sequence"/>
</dbReference>
<feature type="signal peptide" evidence="2">
    <location>
        <begin position="1"/>
        <end position="20"/>
    </location>
</feature>
<name>A0A7C9V9K3_9HYPH</name>
<protein>
    <recommendedName>
        <fullName evidence="5">DUF680 domain-containing protein</fullName>
    </recommendedName>
</protein>
<sequence length="99" mass="10470">MKKLLFAFAAVVLGSGAALADSAPPSVIVNQNHVVVDRTITQRDPGYSVSQNTRDSDAAPDSKVLAAGPLDRTTTAAIEAPEYGPHFNDRYGDAQPSMR</sequence>
<evidence type="ECO:0000256" key="2">
    <source>
        <dbReference type="SAM" id="SignalP"/>
    </source>
</evidence>